<evidence type="ECO:0000256" key="4">
    <source>
        <dbReference type="PROSITE-ProRule" id="PRU00803"/>
    </source>
</evidence>
<reference evidence="6 7" key="1">
    <citation type="journal article" date="2019" name="PLoS Biol.">
        <title>Sex chromosomes control vertical transmission of feminizing Wolbachia symbionts in an isopod.</title>
        <authorList>
            <person name="Becking T."/>
            <person name="Chebbi M.A."/>
            <person name="Giraud I."/>
            <person name="Moumen B."/>
            <person name="Laverre T."/>
            <person name="Caubet Y."/>
            <person name="Peccoud J."/>
            <person name="Gilbert C."/>
            <person name="Cordaux R."/>
        </authorList>
    </citation>
    <scope>NUCLEOTIDE SEQUENCE [LARGE SCALE GENOMIC DNA]</scope>
    <source>
        <strain evidence="6">ANa2</strain>
        <tissue evidence="6">Whole body excluding digestive tract and cuticle</tissue>
    </source>
</reference>
<dbReference type="InterPro" id="IPR013517">
    <property type="entry name" value="FG-GAP"/>
</dbReference>
<accession>A0A5N5TDD1</accession>
<keyword evidence="5" id="KW-0675">Receptor</keyword>
<gene>
    <name evidence="6" type="primary">if</name>
    <name evidence="6" type="ORF">Anas_09989</name>
</gene>
<dbReference type="GO" id="GO:0008305">
    <property type="term" value="C:integrin complex"/>
    <property type="evidence" value="ECO:0007669"/>
    <property type="project" value="InterPro"/>
</dbReference>
<dbReference type="GO" id="GO:0007229">
    <property type="term" value="P:integrin-mediated signaling pathway"/>
    <property type="evidence" value="ECO:0007669"/>
    <property type="project" value="UniProtKB-KW"/>
</dbReference>
<keyword evidence="1" id="KW-0732">Signal</keyword>
<keyword evidence="5" id="KW-0130">Cell adhesion</keyword>
<dbReference type="PROSITE" id="PS51470">
    <property type="entry name" value="FG_GAP"/>
    <property type="match status" value="4"/>
</dbReference>
<dbReference type="GO" id="GO:0033627">
    <property type="term" value="P:cell adhesion mediated by integrin"/>
    <property type="evidence" value="ECO:0007669"/>
    <property type="project" value="TreeGrafter"/>
</dbReference>
<dbReference type="InterPro" id="IPR000413">
    <property type="entry name" value="Integrin_alpha"/>
</dbReference>
<dbReference type="SMART" id="SM00191">
    <property type="entry name" value="Int_alpha"/>
    <property type="match status" value="4"/>
</dbReference>
<evidence type="ECO:0000256" key="3">
    <source>
        <dbReference type="ARBA" id="ARBA00023180"/>
    </source>
</evidence>
<evidence type="ECO:0000256" key="1">
    <source>
        <dbReference type="ARBA" id="ARBA00022729"/>
    </source>
</evidence>
<organism evidence="6 7">
    <name type="scientific">Armadillidium nasatum</name>
    <dbReference type="NCBI Taxonomy" id="96803"/>
    <lineage>
        <taxon>Eukaryota</taxon>
        <taxon>Metazoa</taxon>
        <taxon>Ecdysozoa</taxon>
        <taxon>Arthropoda</taxon>
        <taxon>Crustacea</taxon>
        <taxon>Multicrustacea</taxon>
        <taxon>Malacostraca</taxon>
        <taxon>Eumalacostraca</taxon>
        <taxon>Peracarida</taxon>
        <taxon>Isopoda</taxon>
        <taxon>Oniscidea</taxon>
        <taxon>Crinocheta</taxon>
        <taxon>Armadillidiidae</taxon>
        <taxon>Armadillidium</taxon>
    </lineage>
</organism>
<evidence type="ECO:0000256" key="5">
    <source>
        <dbReference type="RuleBase" id="RU003762"/>
    </source>
</evidence>
<evidence type="ECO:0000256" key="2">
    <source>
        <dbReference type="ARBA" id="ARBA00022737"/>
    </source>
</evidence>
<keyword evidence="7" id="KW-1185">Reference proteome</keyword>
<dbReference type="GO" id="GO:0007160">
    <property type="term" value="P:cell-matrix adhesion"/>
    <property type="evidence" value="ECO:0007669"/>
    <property type="project" value="TreeGrafter"/>
</dbReference>
<dbReference type="InterPro" id="IPR013519">
    <property type="entry name" value="Int_alpha_beta-p"/>
</dbReference>
<dbReference type="PANTHER" id="PTHR23220">
    <property type="entry name" value="INTEGRIN ALPHA"/>
    <property type="match status" value="1"/>
</dbReference>
<evidence type="ECO:0000313" key="6">
    <source>
        <dbReference type="EMBL" id="KAB7504078.1"/>
    </source>
</evidence>
<keyword evidence="2" id="KW-0677">Repeat</keyword>
<dbReference type="Pfam" id="PF01839">
    <property type="entry name" value="FG-GAP"/>
    <property type="match status" value="2"/>
</dbReference>
<feature type="repeat" description="FG-GAP" evidence="4">
    <location>
        <begin position="176"/>
        <end position="235"/>
    </location>
</feature>
<keyword evidence="3" id="KW-0325">Glycoprotein</keyword>
<dbReference type="InterPro" id="IPR028994">
    <property type="entry name" value="Integrin_alpha_N"/>
</dbReference>
<dbReference type="Proteomes" id="UP000326759">
    <property type="component" value="Unassembled WGS sequence"/>
</dbReference>
<protein>
    <submittedName>
        <fullName evidence="6">Integrin alpha-PS2</fullName>
    </submittedName>
</protein>
<dbReference type="GO" id="GO:0009897">
    <property type="term" value="C:external side of plasma membrane"/>
    <property type="evidence" value="ECO:0007669"/>
    <property type="project" value="TreeGrafter"/>
</dbReference>
<dbReference type="EMBL" id="SEYY01003796">
    <property type="protein sequence ID" value="KAB7504078.1"/>
    <property type="molecule type" value="Genomic_DNA"/>
</dbReference>
<feature type="repeat" description="FG-GAP" evidence="4">
    <location>
        <begin position="239"/>
        <end position="301"/>
    </location>
</feature>
<dbReference type="PANTHER" id="PTHR23220:SF133">
    <property type="entry name" value="INTEGRIN ALPHA-PS2"/>
    <property type="match status" value="1"/>
</dbReference>
<feature type="repeat" description="FG-GAP" evidence="4">
    <location>
        <begin position="111"/>
        <end position="175"/>
    </location>
</feature>
<feature type="repeat" description="FG-GAP" evidence="4">
    <location>
        <begin position="58"/>
        <end position="110"/>
    </location>
</feature>
<evidence type="ECO:0000313" key="7">
    <source>
        <dbReference type="Proteomes" id="UP000326759"/>
    </source>
</evidence>
<dbReference type="SUPFAM" id="SSF69318">
    <property type="entry name" value="Integrin alpha N-terminal domain"/>
    <property type="match status" value="1"/>
</dbReference>
<comment type="similarity">
    <text evidence="5">Belongs to the integrin alpha chain family.</text>
</comment>
<comment type="subcellular location">
    <subcellularLocation>
        <location evidence="5">Membrane</location>
        <topology evidence="5">Single-pass type I membrane protein</topology>
    </subcellularLocation>
</comment>
<comment type="caution">
    <text evidence="6">The sequence shown here is derived from an EMBL/GenBank/DDBJ whole genome shotgun (WGS) entry which is preliminary data.</text>
</comment>
<dbReference type="AlphaFoldDB" id="A0A5N5TDD1"/>
<proteinExistence type="inferred from homology"/>
<sequence>MGLVVCGNHVRMTFGYYLVKTFPEKETIINVWSNKEDLINTNFGQVFYQNLLNMQEKLSTSEAPKQFDMSYMGFSLCMGNFDGDSEEDVAVGVPRGSSLKGMVVLFNHRLEVLYNITGDQIGSYFGYSIAVLDYDGDGLDDVAVGSPWHTQIGNPSLLYEEGSVSLFKHTLQHNFRRTQKLFGKKSRSHFGLSMTSLKDLNGDGFEDLAVGAPRDGKDQKGAVYIFLGGPSGLIEKPAQTIFAEDLAKPAINSFGWALSGGLDLDQNEYPDLAVGAHESNKVIIFRTRPIVSVDASVKYQE</sequence>
<dbReference type="Gene3D" id="2.130.10.130">
    <property type="entry name" value="Integrin alpha, N-terminal"/>
    <property type="match status" value="1"/>
</dbReference>
<dbReference type="GO" id="GO:0098609">
    <property type="term" value="P:cell-cell adhesion"/>
    <property type="evidence" value="ECO:0007669"/>
    <property type="project" value="TreeGrafter"/>
</dbReference>
<keyword evidence="5 6" id="KW-0401">Integrin</keyword>
<name>A0A5N5TDD1_9CRUS</name>
<dbReference type="GO" id="GO:0005178">
    <property type="term" value="F:integrin binding"/>
    <property type="evidence" value="ECO:0007669"/>
    <property type="project" value="TreeGrafter"/>
</dbReference>
<dbReference type="OrthoDB" id="6349939at2759"/>
<dbReference type="PRINTS" id="PR01185">
    <property type="entry name" value="INTEGRINA"/>
</dbReference>